<dbReference type="InParanoid" id="A4I1Z9"/>
<name>A4I1Z9_LEIIN</name>
<dbReference type="EMBL" id="FR796458">
    <property type="protein sequence ID" value="CAM68784.1"/>
    <property type="molecule type" value="Genomic_DNA"/>
</dbReference>
<dbReference type="STRING" id="5671.A4I1Z9"/>
<evidence type="ECO:0000313" key="2">
    <source>
        <dbReference type="Proteomes" id="UP000008153"/>
    </source>
</evidence>
<dbReference type="Proteomes" id="UP000008153">
    <property type="component" value="Chromosome 26"/>
</dbReference>
<dbReference type="KEGG" id="lif:LINJ_26_0640"/>
<organism evidence="1 2">
    <name type="scientific">Leishmania infantum</name>
    <dbReference type="NCBI Taxonomy" id="5671"/>
    <lineage>
        <taxon>Eukaryota</taxon>
        <taxon>Discoba</taxon>
        <taxon>Euglenozoa</taxon>
        <taxon>Kinetoplastea</taxon>
        <taxon>Metakinetoplastina</taxon>
        <taxon>Trypanosomatida</taxon>
        <taxon>Trypanosomatidae</taxon>
        <taxon>Leishmaniinae</taxon>
        <taxon>Leishmania</taxon>
    </lineage>
</organism>
<gene>
    <name evidence="1" type="ORF">LINJ_26_0640</name>
</gene>
<sequence length="114" mass="13280">MQQRLVVGKVNAPNEARIQRRYKVSGYPTVIMVPPNKHAGVEFTGNRNFNQLLDFVERERWRRRSTLLRNRLRGRGDREGWRGRARGGLRGQGDLAERGRGMRVWRAVRVKVDG</sequence>
<proteinExistence type="predicted"/>
<evidence type="ECO:0000313" key="1">
    <source>
        <dbReference type="EMBL" id="CAM68784.1"/>
    </source>
</evidence>
<protein>
    <submittedName>
        <fullName evidence="1">Uncharacterized protein</fullName>
    </submittedName>
</protein>
<reference evidence="1 2" key="2">
    <citation type="journal article" date="2011" name="Genome Res.">
        <title>Chromosome and gene copy number variation allow major structural change between species and strains of Leishmania.</title>
        <authorList>
            <person name="Rogers M.B."/>
            <person name="Hilley J.D."/>
            <person name="Dickens N.J."/>
            <person name="Wilkes J."/>
            <person name="Bates P.A."/>
            <person name="Depledge D.P."/>
            <person name="Harris D."/>
            <person name="Her Y."/>
            <person name="Herzyk P."/>
            <person name="Imamura H."/>
            <person name="Otto T.D."/>
            <person name="Sanders M."/>
            <person name="Seeger K."/>
            <person name="Dujardin J.C."/>
            <person name="Berriman M."/>
            <person name="Smith D.F."/>
            <person name="Hertz-Fowler C."/>
            <person name="Mottram J.C."/>
        </authorList>
    </citation>
    <scope>NUCLEOTIDE SEQUENCE [LARGE SCALE GENOMIC DNA]</scope>
    <source>
        <strain evidence="1 2">JPCM5</strain>
    </source>
</reference>
<dbReference type="RefSeq" id="XP_001470410.1">
    <property type="nucleotide sequence ID" value="XM_001470373.1"/>
</dbReference>
<accession>A4I1Z9</accession>
<reference evidence="1 2" key="1">
    <citation type="journal article" date="2007" name="Nat. Genet.">
        <title>Comparative genomic analysis of three Leishmania species that cause diverse human disease.</title>
        <authorList>
            <person name="Peacock C.S."/>
            <person name="Seeger K."/>
            <person name="Harris D."/>
            <person name="Murphy L."/>
            <person name="Ruiz J.C."/>
            <person name="Quail M.A."/>
            <person name="Peters N."/>
            <person name="Adlem E."/>
            <person name="Tivey A."/>
            <person name="Aslett M."/>
            <person name="Kerhornou A."/>
            <person name="Ivens A."/>
            <person name="Fraser A."/>
            <person name="Rajandream M.A."/>
            <person name="Carver T."/>
            <person name="Norbertczak H."/>
            <person name="Chillingworth T."/>
            <person name="Hance Z."/>
            <person name="Jagels K."/>
            <person name="Moule S."/>
            <person name="Ormond D."/>
            <person name="Rutter S."/>
            <person name="Squares R."/>
            <person name="Whitehead S."/>
            <person name="Rabbinowitsch E."/>
            <person name="Arrowsmith C."/>
            <person name="White B."/>
            <person name="Thurston S."/>
            <person name="Bringaud F."/>
            <person name="Baldauf S.L."/>
            <person name="Faulconbridge A."/>
            <person name="Jeffares D."/>
            <person name="Depledge D.P."/>
            <person name="Oyola S.O."/>
            <person name="Hilley J.D."/>
            <person name="Brito L.O."/>
            <person name="Tosi L.R."/>
            <person name="Barrell B."/>
            <person name="Cruz A.K."/>
            <person name="Mottram J.C."/>
            <person name="Smith D.F."/>
            <person name="Berriman M."/>
        </authorList>
    </citation>
    <scope>NUCLEOTIDE SEQUENCE [LARGE SCALE GENOMIC DNA]</scope>
    <source>
        <strain evidence="1 2">JPCM5</strain>
    </source>
</reference>
<dbReference type="GeneID" id="5069780"/>
<dbReference type="CDD" id="cd02961">
    <property type="entry name" value="PDI_a_family"/>
    <property type="match status" value="1"/>
</dbReference>
<dbReference type="AlphaFoldDB" id="A4I1Z9"/>
<keyword evidence="2" id="KW-1185">Reference proteome</keyword>
<dbReference type="InterPro" id="IPR036249">
    <property type="entry name" value="Thioredoxin-like_sf"/>
</dbReference>
<dbReference type="SUPFAM" id="SSF52833">
    <property type="entry name" value="Thioredoxin-like"/>
    <property type="match status" value="1"/>
</dbReference>
<dbReference type="Gene3D" id="3.40.30.10">
    <property type="entry name" value="Glutaredoxin"/>
    <property type="match status" value="1"/>
</dbReference>